<accession>A0A8X7WS48</accession>
<dbReference type="SUPFAM" id="SSF55550">
    <property type="entry name" value="SH2 domain"/>
    <property type="match status" value="1"/>
</dbReference>
<dbReference type="PRINTS" id="PR00499">
    <property type="entry name" value="P67PHOX"/>
</dbReference>
<dbReference type="PROSITE" id="PS50002">
    <property type="entry name" value="SH3"/>
    <property type="match status" value="1"/>
</dbReference>
<gene>
    <name evidence="8" type="primary">Grap</name>
    <name evidence="8" type="ORF">GTO96_0007639</name>
</gene>
<feature type="domain" description="SH2" evidence="6">
    <location>
        <begin position="31"/>
        <end position="124"/>
    </location>
</feature>
<dbReference type="EMBL" id="JAATIS010009265">
    <property type="protein sequence ID" value="KAG2455763.1"/>
    <property type="molecule type" value="Genomic_DNA"/>
</dbReference>
<keyword evidence="3" id="KW-0449">Lipoprotein</keyword>
<sequence length="234" mass="27071">MEDDQNWYTAELQGTPGFVPKNYIKVTAHPWFAGRVSRLAAEERLRHSACGVFLVRESESSPREFSLSVSYGDHVQHFKILQDGKGHYFLWEEKFVSINKLIDFYRNTTIAREKNIFLRNRQPSLEYAEQLRLHTDPEGPGQQTFHVIFIMDTHDEDTKLAQRLISFIFFLQKPREAQALLDFTPDQPSELKFGKGDVIELLDCSDSSLWKGRCHGRVGVFPSKYVLPTDNGQM</sequence>
<feature type="domain" description="SH3" evidence="7">
    <location>
        <begin position="172"/>
        <end position="231"/>
    </location>
</feature>
<proteinExistence type="predicted"/>
<evidence type="ECO:0000256" key="2">
    <source>
        <dbReference type="ARBA" id="ARBA00022999"/>
    </source>
</evidence>
<feature type="non-terminal residue" evidence="8">
    <location>
        <position position="234"/>
    </location>
</feature>
<feature type="non-terminal residue" evidence="8">
    <location>
        <position position="1"/>
    </location>
</feature>
<dbReference type="Proteomes" id="UP000886611">
    <property type="component" value="Unassembled WGS sequence"/>
</dbReference>
<dbReference type="InterPro" id="IPR000980">
    <property type="entry name" value="SH2"/>
</dbReference>
<dbReference type="Pfam" id="PF00018">
    <property type="entry name" value="SH3_1"/>
    <property type="match status" value="1"/>
</dbReference>
<dbReference type="AlphaFoldDB" id="A0A8X7WS48"/>
<dbReference type="InterPro" id="IPR001452">
    <property type="entry name" value="SH3_domain"/>
</dbReference>
<evidence type="ECO:0000313" key="8">
    <source>
        <dbReference type="EMBL" id="KAG2455763.1"/>
    </source>
</evidence>
<evidence type="ECO:0000313" key="9">
    <source>
        <dbReference type="Proteomes" id="UP000886611"/>
    </source>
</evidence>
<dbReference type="InterPro" id="IPR036028">
    <property type="entry name" value="SH3-like_dom_sf"/>
</dbReference>
<dbReference type="CDD" id="cd09941">
    <property type="entry name" value="SH2_Grb2_like"/>
    <property type="match status" value="1"/>
</dbReference>
<dbReference type="PANTHER" id="PTHR46037">
    <property type="entry name" value="PROTEIN ENHANCER OF SEVENLESS 2B"/>
    <property type="match status" value="1"/>
</dbReference>
<organism evidence="8 9">
    <name type="scientific">Polypterus senegalus</name>
    <name type="common">Senegal bichir</name>
    <dbReference type="NCBI Taxonomy" id="55291"/>
    <lineage>
        <taxon>Eukaryota</taxon>
        <taxon>Metazoa</taxon>
        <taxon>Chordata</taxon>
        <taxon>Craniata</taxon>
        <taxon>Vertebrata</taxon>
        <taxon>Euteleostomi</taxon>
        <taxon>Actinopterygii</taxon>
        <taxon>Polypteriformes</taxon>
        <taxon>Polypteridae</taxon>
        <taxon>Polypterus</taxon>
    </lineage>
</organism>
<dbReference type="SUPFAM" id="SSF50044">
    <property type="entry name" value="SH3-domain"/>
    <property type="match status" value="1"/>
</dbReference>
<keyword evidence="9" id="KW-1185">Reference proteome</keyword>
<protein>
    <submittedName>
        <fullName evidence="8">GRAP protein</fullName>
    </submittedName>
</protein>
<dbReference type="Gene3D" id="3.30.505.10">
    <property type="entry name" value="SH2 domain"/>
    <property type="match status" value="1"/>
</dbReference>
<evidence type="ECO:0000256" key="5">
    <source>
        <dbReference type="PROSITE-ProRule" id="PRU00192"/>
    </source>
</evidence>
<dbReference type="PROSITE" id="PS50001">
    <property type="entry name" value="SH2"/>
    <property type="match status" value="1"/>
</dbReference>
<dbReference type="Pfam" id="PF00017">
    <property type="entry name" value="SH2"/>
    <property type="match status" value="1"/>
</dbReference>
<keyword evidence="1 5" id="KW-0728">SH3 domain</keyword>
<dbReference type="InterPro" id="IPR043539">
    <property type="entry name" value="Grb2-like"/>
</dbReference>
<evidence type="ECO:0000256" key="1">
    <source>
        <dbReference type="ARBA" id="ARBA00022443"/>
    </source>
</evidence>
<evidence type="ECO:0000259" key="7">
    <source>
        <dbReference type="PROSITE" id="PS50002"/>
    </source>
</evidence>
<evidence type="ECO:0000256" key="4">
    <source>
        <dbReference type="PROSITE-ProRule" id="PRU00191"/>
    </source>
</evidence>
<dbReference type="SMART" id="SM00326">
    <property type="entry name" value="SH3"/>
    <property type="match status" value="1"/>
</dbReference>
<dbReference type="Gene3D" id="2.30.30.40">
    <property type="entry name" value="SH3 Domains"/>
    <property type="match status" value="2"/>
</dbReference>
<name>A0A8X7WS48_POLSE</name>
<dbReference type="InterPro" id="IPR036860">
    <property type="entry name" value="SH2_dom_sf"/>
</dbReference>
<dbReference type="PRINTS" id="PR00452">
    <property type="entry name" value="SH3DOMAIN"/>
</dbReference>
<dbReference type="SMART" id="SM00252">
    <property type="entry name" value="SH2"/>
    <property type="match status" value="1"/>
</dbReference>
<dbReference type="PRINTS" id="PR00401">
    <property type="entry name" value="SH2DOMAIN"/>
</dbReference>
<evidence type="ECO:0000256" key="3">
    <source>
        <dbReference type="ARBA" id="ARBA00023288"/>
    </source>
</evidence>
<evidence type="ECO:0000259" key="6">
    <source>
        <dbReference type="PROSITE" id="PS50001"/>
    </source>
</evidence>
<comment type="caution">
    <text evidence="8">The sequence shown here is derived from an EMBL/GenBank/DDBJ whole genome shotgun (WGS) entry which is preliminary data.</text>
</comment>
<reference evidence="8 9" key="1">
    <citation type="journal article" date="2021" name="Cell">
        <title>Tracing the genetic footprints of vertebrate landing in non-teleost ray-finned fishes.</title>
        <authorList>
            <person name="Bi X."/>
            <person name="Wang K."/>
            <person name="Yang L."/>
            <person name="Pan H."/>
            <person name="Jiang H."/>
            <person name="Wei Q."/>
            <person name="Fang M."/>
            <person name="Yu H."/>
            <person name="Zhu C."/>
            <person name="Cai Y."/>
            <person name="He Y."/>
            <person name="Gan X."/>
            <person name="Zeng H."/>
            <person name="Yu D."/>
            <person name="Zhu Y."/>
            <person name="Jiang H."/>
            <person name="Qiu Q."/>
            <person name="Yang H."/>
            <person name="Zhang Y.E."/>
            <person name="Wang W."/>
            <person name="Zhu M."/>
            <person name="He S."/>
            <person name="Zhang G."/>
        </authorList>
    </citation>
    <scope>NUCLEOTIDE SEQUENCE [LARGE SCALE GENOMIC DNA]</scope>
    <source>
        <strain evidence="8">Bchr_013</strain>
    </source>
</reference>
<keyword evidence="2 4" id="KW-0727">SH2 domain</keyword>